<feature type="compositionally biased region" description="Polar residues" evidence="1">
    <location>
        <begin position="67"/>
        <end position="81"/>
    </location>
</feature>
<comment type="caution">
    <text evidence="2">The sequence shown here is derived from an EMBL/GenBank/DDBJ whole genome shotgun (WGS) entry which is preliminary data.</text>
</comment>
<sequence>KSNHVELVPKLNVTLDKVEVDDQPDNELDKLMSSFQQLNENMIDHSQVISNKKKAKTKNRKLKIGGLSSSPQRKNNVTSDGNDLLKHMGMELGFSFPKGMDRPRSS</sequence>
<accession>A0A699SMW0</accession>
<organism evidence="2">
    <name type="scientific">Tanacetum cinerariifolium</name>
    <name type="common">Dalmatian daisy</name>
    <name type="synonym">Chrysanthemum cinerariifolium</name>
    <dbReference type="NCBI Taxonomy" id="118510"/>
    <lineage>
        <taxon>Eukaryota</taxon>
        <taxon>Viridiplantae</taxon>
        <taxon>Streptophyta</taxon>
        <taxon>Embryophyta</taxon>
        <taxon>Tracheophyta</taxon>
        <taxon>Spermatophyta</taxon>
        <taxon>Magnoliopsida</taxon>
        <taxon>eudicotyledons</taxon>
        <taxon>Gunneridae</taxon>
        <taxon>Pentapetalae</taxon>
        <taxon>asterids</taxon>
        <taxon>campanulids</taxon>
        <taxon>Asterales</taxon>
        <taxon>Asteraceae</taxon>
        <taxon>Asteroideae</taxon>
        <taxon>Anthemideae</taxon>
        <taxon>Anthemidinae</taxon>
        <taxon>Tanacetum</taxon>
    </lineage>
</organism>
<feature type="compositionally biased region" description="Basic residues" evidence="1">
    <location>
        <begin position="51"/>
        <end position="63"/>
    </location>
</feature>
<name>A0A699SMW0_TANCI</name>
<proteinExistence type="predicted"/>
<protein>
    <submittedName>
        <fullName evidence="2">Uncharacterized protein</fullName>
    </submittedName>
</protein>
<reference evidence="2" key="1">
    <citation type="journal article" date="2019" name="Sci. Rep.">
        <title>Draft genome of Tanacetum cinerariifolium, the natural source of mosquito coil.</title>
        <authorList>
            <person name="Yamashiro T."/>
            <person name="Shiraishi A."/>
            <person name="Satake H."/>
            <person name="Nakayama K."/>
        </authorList>
    </citation>
    <scope>NUCLEOTIDE SEQUENCE</scope>
</reference>
<gene>
    <name evidence="2" type="ORF">Tci_869925</name>
</gene>
<evidence type="ECO:0000313" key="2">
    <source>
        <dbReference type="EMBL" id="GFC97955.1"/>
    </source>
</evidence>
<feature type="region of interest" description="Disordered" evidence="1">
    <location>
        <begin position="50"/>
        <end position="84"/>
    </location>
</feature>
<dbReference type="AlphaFoldDB" id="A0A699SMW0"/>
<evidence type="ECO:0000256" key="1">
    <source>
        <dbReference type="SAM" id="MobiDB-lite"/>
    </source>
</evidence>
<feature type="non-terminal residue" evidence="2">
    <location>
        <position position="1"/>
    </location>
</feature>
<dbReference type="EMBL" id="BKCJ011169147">
    <property type="protein sequence ID" value="GFC97955.1"/>
    <property type="molecule type" value="Genomic_DNA"/>
</dbReference>